<dbReference type="EMBL" id="GGFM01011790">
    <property type="protein sequence ID" value="MBW32541.1"/>
    <property type="molecule type" value="Transcribed_RNA"/>
</dbReference>
<keyword evidence="1" id="KW-0732">Signal</keyword>
<feature type="chain" id="PRO_5014707960" evidence="1">
    <location>
        <begin position="33"/>
        <end position="92"/>
    </location>
</feature>
<dbReference type="AlphaFoldDB" id="A0A2M3ZVJ3"/>
<name>A0A2M3ZVJ3_9DIPT</name>
<reference evidence="2" key="1">
    <citation type="submission" date="2018-01" db="EMBL/GenBank/DDBJ databases">
        <title>An insight into the sialome of Amazonian anophelines.</title>
        <authorList>
            <person name="Ribeiro J.M."/>
            <person name="Scarpassa V."/>
            <person name="Calvo E."/>
        </authorList>
    </citation>
    <scope>NUCLEOTIDE SEQUENCE</scope>
    <source>
        <tissue evidence="2">Salivary glands</tissue>
    </source>
</reference>
<evidence type="ECO:0000313" key="2">
    <source>
        <dbReference type="EMBL" id="MBW32541.1"/>
    </source>
</evidence>
<evidence type="ECO:0000256" key="1">
    <source>
        <dbReference type="SAM" id="SignalP"/>
    </source>
</evidence>
<feature type="signal peptide" evidence="1">
    <location>
        <begin position="1"/>
        <end position="32"/>
    </location>
</feature>
<sequence>MTIASFIRNGERWKRKMVCLLLLMECCSLAMLRKEKRTIISSNSTNGIFNREPKWNTRSSSTSSAQYSRILTTAFRPPYTHSTTSSSIRLPR</sequence>
<accession>A0A2M3ZVJ3</accession>
<organism evidence="2">
    <name type="scientific">Anopheles braziliensis</name>
    <dbReference type="NCBI Taxonomy" id="58242"/>
    <lineage>
        <taxon>Eukaryota</taxon>
        <taxon>Metazoa</taxon>
        <taxon>Ecdysozoa</taxon>
        <taxon>Arthropoda</taxon>
        <taxon>Hexapoda</taxon>
        <taxon>Insecta</taxon>
        <taxon>Pterygota</taxon>
        <taxon>Neoptera</taxon>
        <taxon>Endopterygota</taxon>
        <taxon>Diptera</taxon>
        <taxon>Nematocera</taxon>
        <taxon>Culicoidea</taxon>
        <taxon>Culicidae</taxon>
        <taxon>Anophelinae</taxon>
        <taxon>Anopheles</taxon>
    </lineage>
</organism>
<proteinExistence type="predicted"/>
<protein>
    <submittedName>
        <fullName evidence="2">Putative secreted peptide</fullName>
    </submittedName>
</protein>